<dbReference type="InterPro" id="IPR036388">
    <property type="entry name" value="WH-like_DNA-bd_sf"/>
</dbReference>
<evidence type="ECO:0000313" key="1">
    <source>
        <dbReference type="EMBL" id="WWM70857.1"/>
    </source>
</evidence>
<proteinExistence type="predicted"/>
<protein>
    <submittedName>
        <fullName evidence="1">MarR family transcriptional regulator</fullName>
    </submittedName>
</protein>
<dbReference type="Proteomes" id="UP001382935">
    <property type="component" value="Chromosome"/>
</dbReference>
<dbReference type="PROSITE" id="PS01117">
    <property type="entry name" value="HTH_MARR_1"/>
    <property type="match status" value="1"/>
</dbReference>
<dbReference type="InterPro" id="IPR036390">
    <property type="entry name" value="WH_DNA-bd_sf"/>
</dbReference>
<keyword evidence="2" id="KW-1185">Reference proteome</keyword>
<reference evidence="1 2" key="1">
    <citation type="submission" date="2024-02" db="EMBL/GenBank/DDBJ databases">
        <title>Full genome sequence of Sphingomonas kaistensis.</title>
        <authorList>
            <person name="Poletto B.L."/>
            <person name="Silva G."/>
            <person name="Galante D."/>
            <person name="Campos K.R."/>
            <person name="Santos M.B.N."/>
            <person name="Sacchi C.T."/>
        </authorList>
    </citation>
    <scope>NUCLEOTIDE SEQUENCE [LARGE SCALE GENOMIC DNA]</scope>
    <source>
        <strain evidence="1 2">MA4R</strain>
    </source>
</reference>
<dbReference type="Gene3D" id="1.10.10.10">
    <property type="entry name" value="Winged helix-like DNA-binding domain superfamily/Winged helix DNA-binding domain"/>
    <property type="match status" value="1"/>
</dbReference>
<dbReference type="EMBL" id="CP145607">
    <property type="protein sequence ID" value="WWM70857.1"/>
    <property type="molecule type" value="Genomic_DNA"/>
</dbReference>
<accession>A0ABZ2G177</accession>
<dbReference type="InterPro" id="IPR023187">
    <property type="entry name" value="Tscrpt_reg_MarR-type_CS"/>
</dbReference>
<gene>
    <name evidence="1" type="ORF">V6R86_09265</name>
</gene>
<name>A0ABZ2G177_9SPHN</name>
<sequence length="149" mass="16604">MTSANATAVSDLQNGLTLNGSLHPEMFPPSPASNQKMVGLSQIRSIQKARRMREQIFGRDLFADPAWDILLEGFACHLEQRRLSIGRLSTAAAVPATTALRWIVNLEKNGWLAREDDPYDGRRSWVRLSEKALAAMRDYAAYIAPVHVV</sequence>
<dbReference type="SUPFAM" id="SSF46785">
    <property type="entry name" value="Winged helix' DNA-binding domain"/>
    <property type="match status" value="1"/>
</dbReference>
<dbReference type="RefSeq" id="WP_338503984.1">
    <property type="nucleotide sequence ID" value="NZ_CP145607.1"/>
</dbReference>
<organism evidence="1 2">
    <name type="scientific">Sphingomonas kaistensis</name>
    <dbReference type="NCBI Taxonomy" id="298708"/>
    <lineage>
        <taxon>Bacteria</taxon>
        <taxon>Pseudomonadati</taxon>
        <taxon>Pseudomonadota</taxon>
        <taxon>Alphaproteobacteria</taxon>
        <taxon>Sphingomonadales</taxon>
        <taxon>Sphingomonadaceae</taxon>
        <taxon>Sphingomonas</taxon>
    </lineage>
</organism>
<evidence type="ECO:0000313" key="2">
    <source>
        <dbReference type="Proteomes" id="UP001382935"/>
    </source>
</evidence>